<evidence type="ECO:0000313" key="1">
    <source>
        <dbReference type="EMBL" id="MBE9640880.1"/>
    </source>
</evidence>
<accession>A0ABR9XBT0</accession>
<comment type="caution">
    <text evidence="1">The sequence shown here is derived from an EMBL/GenBank/DDBJ whole genome shotgun (WGS) entry which is preliminary data.</text>
</comment>
<name>A0ABR9XBT0_9RHOB</name>
<dbReference type="Proteomes" id="UP000607796">
    <property type="component" value="Unassembled WGS sequence"/>
</dbReference>
<reference evidence="1 2" key="1">
    <citation type="journal article" date="2021" name="Int. J. Syst. Evol. Microbiol.">
        <title>Salipiger mangrovisoli sp. nov., isolated from mangrove soil and the proposal for the reclassification of Paraphaeobacter pallidus as Salipiger pallidus comb. nov.</title>
        <authorList>
            <person name="Du J."/>
            <person name="Liu Y."/>
            <person name="Pei T."/>
            <person name="Deng M.R."/>
            <person name="Zhu H."/>
        </authorList>
    </citation>
    <scope>NUCLEOTIDE SEQUENCE [LARGE SCALE GENOMIC DNA]</scope>
    <source>
        <strain evidence="1 2">6D45A</strain>
    </source>
</reference>
<dbReference type="Pfam" id="PF08734">
    <property type="entry name" value="GYD"/>
    <property type="match status" value="1"/>
</dbReference>
<organism evidence="1 2">
    <name type="scientific">Salipiger mangrovisoli</name>
    <dbReference type="NCBI Taxonomy" id="2865933"/>
    <lineage>
        <taxon>Bacteria</taxon>
        <taxon>Pseudomonadati</taxon>
        <taxon>Pseudomonadota</taxon>
        <taxon>Alphaproteobacteria</taxon>
        <taxon>Rhodobacterales</taxon>
        <taxon>Roseobacteraceae</taxon>
        <taxon>Salipiger</taxon>
    </lineage>
</organism>
<dbReference type="InterPro" id="IPR014845">
    <property type="entry name" value="GYD/TTHA1554"/>
</dbReference>
<keyword evidence="2" id="KW-1185">Reference proteome</keyword>
<evidence type="ECO:0000313" key="2">
    <source>
        <dbReference type="Proteomes" id="UP000607796"/>
    </source>
</evidence>
<protein>
    <submittedName>
        <fullName evidence="1">GYD domain-containing protein</fullName>
    </submittedName>
</protein>
<sequence length="111" mass="12463">MSGKEQDQGEMLKFVSLMKLTQKGLDELTDSARRRKVSEDRVAAVGGRSIAFYAVLGQFDFVQVFEMPSVASMMQYVLTARRDGHVEPLLLPAFDTGDWQQILDTFTGEVK</sequence>
<gene>
    <name evidence="1" type="ORF">IQ782_28970</name>
</gene>
<dbReference type="EMBL" id="JADFFK010000055">
    <property type="protein sequence ID" value="MBE9640880.1"/>
    <property type="molecule type" value="Genomic_DNA"/>
</dbReference>
<proteinExistence type="predicted"/>